<dbReference type="GO" id="GO:0045892">
    <property type="term" value="P:negative regulation of DNA-templated transcription"/>
    <property type="evidence" value="ECO:0007669"/>
    <property type="project" value="UniProtKB-ARBA"/>
</dbReference>
<dbReference type="Proteomes" id="UP000016511">
    <property type="component" value="Unassembled WGS sequence"/>
</dbReference>
<dbReference type="HOGENOM" id="CLU_062618_7_1_9"/>
<dbReference type="SMART" id="SM00346">
    <property type="entry name" value="HTH_ICLR"/>
    <property type="match status" value="1"/>
</dbReference>
<dbReference type="InterPro" id="IPR005471">
    <property type="entry name" value="Tscrpt_reg_IclR_N"/>
</dbReference>
<evidence type="ECO:0000259" key="4">
    <source>
        <dbReference type="PROSITE" id="PS51077"/>
    </source>
</evidence>
<dbReference type="GeneID" id="92837456"/>
<evidence type="ECO:0000259" key="5">
    <source>
        <dbReference type="PROSITE" id="PS51078"/>
    </source>
</evidence>
<dbReference type="SUPFAM" id="SSF55781">
    <property type="entry name" value="GAF domain-like"/>
    <property type="match status" value="1"/>
</dbReference>
<reference evidence="6 7" key="1">
    <citation type="submission" date="2013-08" db="EMBL/GenBank/DDBJ databases">
        <authorList>
            <person name="Weinstock G."/>
            <person name="Sodergren E."/>
            <person name="Wylie T."/>
            <person name="Fulton L."/>
            <person name="Fulton R."/>
            <person name="Fronick C."/>
            <person name="O'Laughlin M."/>
            <person name="Godfrey J."/>
            <person name="Miner T."/>
            <person name="Herter B."/>
            <person name="Appelbaum E."/>
            <person name="Cordes M."/>
            <person name="Lek S."/>
            <person name="Wollam A."/>
            <person name="Pepin K.H."/>
            <person name="Palsikar V.B."/>
            <person name="Mitreva M."/>
            <person name="Wilson R.K."/>
        </authorList>
    </citation>
    <scope>NUCLEOTIDE SEQUENCE [LARGE SCALE GENOMIC DNA]</scope>
    <source>
        <strain evidence="6 7">ATCC 12856</strain>
    </source>
</reference>
<proteinExistence type="predicted"/>
<evidence type="ECO:0000313" key="6">
    <source>
        <dbReference type="EMBL" id="ERI10428.1"/>
    </source>
</evidence>
<dbReference type="Pfam" id="PF01614">
    <property type="entry name" value="IclR_C"/>
    <property type="match status" value="1"/>
</dbReference>
<dbReference type="GO" id="GO:0003700">
    <property type="term" value="F:DNA-binding transcription factor activity"/>
    <property type="evidence" value="ECO:0007669"/>
    <property type="project" value="TreeGrafter"/>
</dbReference>
<protein>
    <submittedName>
        <fullName evidence="6">Transcriptional regulator, IclR family protein</fullName>
    </submittedName>
</protein>
<evidence type="ECO:0000256" key="3">
    <source>
        <dbReference type="ARBA" id="ARBA00023163"/>
    </source>
</evidence>
<dbReference type="PANTHER" id="PTHR30136:SF35">
    <property type="entry name" value="HTH-TYPE TRANSCRIPTIONAL REGULATOR RV1719"/>
    <property type="match status" value="1"/>
</dbReference>
<gene>
    <name evidence="6" type="ORF">HMPREF0083_01464</name>
</gene>
<name>U1X7B2_ANEAE</name>
<dbReference type="STRING" id="649747.HMPREF0083_01464"/>
<dbReference type="EMBL" id="AWSJ01000093">
    <property type="protein sequence ID" value="ERI10428.1"/>
    <property type="molecule type" value="Genomic_DNA"/>
</dbReference>
<dbReference type="SUPFAM" id="SSF46785">
    <property type="entry name" value="Winged helix' DNA-binding domain"/>
    <property type="match status" value="1"/>
</dbReference>
<dbReference type="Gene3D" id="3.30.450.40">
    <property type="match status" value="1"/>
</dbReference>
<dbReference type="RefSeq" id="WP_021619310.1">
    <property type="nucleotide sequence ID" value="NZ_KE952672.1"/>
</dbReference>
<dbReference type="PANTHER" id="PTHR30136">
    <property type="entry name" value="HELIX-TURN-HELIX TRANSCRIPTIONAL REGULATOR, ICLR FAMILY"/>
    <property type="match status" value="1"/>
</dbReference>
<keyword evidence="1" id="KW-0805">Transcription regulation</keyword>
<comment type="caution">
    <text evidence="6">The sequence shown here is derived from an EMBL/GenBank/DDBJ whole genome shotgun (WGS) entry which is preliminary data.</text>
</comment>
<dbReference type="Pfam" id="PF09339">
    <property type="entry name" value="HTH_IclR"/>
    <property type="match status" value="1"/>
</dbReference>
<dbReference type="InterPro" id="IPR036388">
    <property type="entry name" value="WH-like_DNA-bd_sf"/>
</dbReference>
<evidence type="ECO:0000256" key="1">
    <source>
        <dbReference type="ARBA" id="ARBA00023015"/>
    </source>
</evidence>
<dbReference type="PATRIC" id="fig|649747.3.peg.1330"/>
<dbReference type="eggNOG" id="COG1414">
    <property type="taxonomic scope" value="Bacteria"/>
</dbReference>
<feature type="domain" description="HTH iclR-type" evidence="4">
    <location>
        <begin position="2"/>
        <end position="63"/>
    </location>
</feature>
<dbReference type="InterPro" id="IPR036390">
    <property type="entry name" value="WH_DNA-bd_sf"/>
</dbReference>
<organism evidence="6 7">
    <name type="scientific">Aneurinibacillus aneurinilyticus ATCC 12856</name>
    <dbReference type="NCBI Taxonomy" id="649747"/>
    <lineage>
        <taxon>Bacteria</taxon>
        <taxon>Bacillati</taxon>
        <taxon>Bacillota</taxon>
        <taxon>Bacilli</taxon>
        <taxon>Bacillales</taxon>
        <taxon>Paenibacillaceae</taxon>
        <taxon>Aneurinibacillus group</taxon>
        <taxon>Aneurinibacillus</taxon>
    </lineage>
</organism>
<keyword evidence="2" id="KW-0238">DNA-binding</keyword>
<evidence type="ECO:0000313" key="7">
    <source>
        <dbReference type="Proteomes" id="UP000016511"/>
    </source>
</evidence>
<dbReference type="Gene3D" id="1.10.10.10">
    <property type="entry name" value="Winged helix-like DNA-binding domain superfamily/Winged helix DNA-binding domain"/>
    <property type="match status" value="1"/>
</dbReference>
<dbReference type="InterPro" id="IPR029016">
    <property type="entry name" value="GAF-like_dom_sf"/>
</dbReference>
<keyword evidence="7" id="KW-1185">Reference proteome</keyword>
<dbReference type="PROSITE" id="PS51077">
    <property type="entry name" value="HTH_ICLR"/>
    <property type="match status" value="1"/>
</dbReference>
<dbReference type="InterPro" id="IPR050707">
    <property type="entry name" value="HTH_MetabolicPath_Reg"/>
</dbReference>
<keyword evidence="3" id="KW-0804">Transcription</keyword>
<dbReference type="GO" id="GO:0003677">
    <property type="term" value="F:DNA binding"/>
    <property type="evidence" value="ECO:0007669"/>
    <property type="project" value="UniProtKB-KW"/>
</dbReference>
<feature type="domain" description="IclR-ED" evidence="5">
    <location>
        <begin position="64"/>
        <end position="246"/>
    </location>
</feature>
<dbReference type="InterPro" id="IPR014757">
    <property type="entry name" value="Tscrpt_reg_IclR_C"/>
</dbReference>
<sequence length="246" mass="27901">MINSVRHAIRIMNCFSTKTTELGISELALLLSMNRSTVHHLVTTLYNEGLLTKTPNRKYRPGAKLLDWGQLANEQYKPFFIANSVIDNLVKRSNETVHLGILENESVSYLIKKEPSKPVRISTGIGIPKPLHCTALGKVLLSFQPDKFIEKIISKGLRQYTENTIVTRETLWDEIQLIRKQGYAIDNEEFDEGLFCIAAPVRNYLGDVVCALSVSGPECRMNTERVQIRSEIVMENAYEVSRQCDL</sequence>
<dbReference type="PROSITE" id="PS51078">
    <property type="entry name" value="ICLR_ED"/>
    <property type="match status" value="1"/>
</dbReference>
<dbReference type="AlphaFoldDB" id="U1X7B2"/>
<accession>U1X7B2</accession>
<evidence type="ECO:0000256" key="2">
    <source>
        <dbReference type="ARBA" id="ARBA00023125"/>
    </source>
</evidence>